<name>A0A9P7PX67_9HYPO</name>
<dbReference type="InterPro" id="IPR045518">
    <property type="entry name" value="2EXR"/>
</dbReference>
<dbReference type="AlphaFoldDB" id="A0A9P7PX67"/>
<proteinExistence type="predicted"/>
<sequence length="282" mass="31731">MWKTKGSNEIADILANYIQPLFSQLPPELRLKIWKLNLPTTRVVPMSCSVASPSLRDAPLCTTNQFFAGCTSDASVPVNLHVCAESRADALKHFQRAFGFARLPGHIYFNPASDILFFGPQDGYMAADAQFHTCLSMCDPLELASVRRIAISDALFWVGESYNSMTAASLTVEVFRQLSVRMPALQQIIFVPREQDEVSMPVLTEERMFQQIMMAIRTNPVTRNLIPSIVRSAAMSKGHSIMTAVRILSGFFYSERLAFIHLSGFFFFTERLFSPIDDTRKI</sequence>
<evidence type="ECO:0000259" key="1">
    <source>
        <dbReference type="Pfam" id="PF20150"/>
    </source>
</evidence>
<dbReference type="PANTHER" id="PTHR35910:SF6">
    <property type="entry name" value="2EXR DOMAIN-CONTAINING PROTEIN"/>
    <property type="match status" value="1"/>
</dbReference>
<keyword evidence="3" id="KW-1185">Reference proteome</keyword>
<dbReference type="Pfam" id="PF20150">
    <property type="entry name" value="2EXR"/>
    <property type="match status" value="1"/>
</dbReference>
<accession>A0A9P7PX67</accession>
<organism evidence="2 3">
    <name type="scientific">Claviceps humidiphila</name>
    <dbReference type="NCBI Taxonomy" id="1294629"/>
    <lineage>
        <taxon>Eukaryota</taxon>
        <taxon>Fungi</taxon>
        <taxon>Dikarya</taxon>
        <taxon>Ascomycota</taxon>
        <taxon>Pezizomycotina</taxon>
        <taxon>Sordariomycetes</taxon>
        <taxon>Hypocreomycetidae</taxon>
        <taxon>Hypocreales</taxon>
        <taxon>Clavicipitaceae</taxon>
        <taxon>Claviceps</taxon>
    </lineage>
</organism>
<reference evidence="2 3" key="1">
    <citation type="journal article" date="2020" name="bioRxiv">
        <title>Whole genome comparisons of ergot fungi reveals the divergence and evolution of species within the genus Claviceps are the result of varying mechanisms driving genome evolution and host range expansion.</title>
        <authorList>
            <person name="Wyka S.A."/>
            <person name="Mondo S.J."/>
            <person name="Liu M."/>
            <person name="Dettman J."/>
            <person name="Nalam V."/>
            <person name="Broders K.D."/>
        </authorList>
    </citation>
    <scope>NUCLEOTIDE SEQUENCE [LARGE SCALE GENOMIC DNA]</scope>
    <source>
        <strain evidence="2 3">LM576</strain>
    </source>
</reference>
<comment type="caution">
    <text evidence="2">The sequence shown here is derived from an EMBL/GenBank/DDBJ whole genome shotgun (WGS) entry which is preliminary data.</text>
</comment>
<evidence type="ECO:0000313" key="2">
    <source>
        <dbReference type="EMBL" id="KAG6109549.1"/>
    </source>
</evidence>
<evidence type="ECO:0000313" key="3">
    <source>
        <dbReference type="Proteomes" id="UP000732380"/>
    </source>
</evidence>
<dbReference type="PANTHER" id="PTHR35910">
    <property type="entry name" value="2EXR DOMAIN-CONTAINING PROTEIN"/>
    <property type="match status" value="1"/>
</dbReference>
<dbReference type="Proteomes" id="UP000732380">
    <property type="component" value="Unassembled WGS sequence"/>
</dbReference>
<dbReference type="EMBL" id="SRQM01000481">
    <property type="protein sequence ID" value="KAG6109549.1"/>
    <property type="molecule type" value="Genomic_DNA"/>
</dbReference>
<protein>
    <recommendedName>
        <fullName evidence="1">2EXR domain-containing protein</fullName>
    </recommendedName>
</protein>
<gene>
    <name evidence="2" type="ORF">E4U13_005790</name>
</gene>
<feature type="domain" description="2EXR" evidence="1">
    <location>
        <begin position="20"/>
        <end position="116"/>
    </location>
</feature>